<keyword evidence="6" id="KW-1185">Reference proteome</keyword>
<dbReference type="OrthoDB" id="26719at2759"/>
<dbReference type="InterPro" id="IPR055066">
    <property type="entry name" value="AASDHPPT_N"/>
</dbReference>
<reference evidence="5 6" key="1">
    <citation type="submission" date="2016-07" db="EMBL/GenBank/DDBJ databases">
        <title>Pervasive Adenine N6-methylation of Active Genes in Fungi.</title>
        <authorList>
            <consortium name="DOE Joint Genome Institute"/>
            <person name="Mondo S.J."/>
            <person name="Dannebaum R.O."/>
            <person name="Kuo R.C."/>
            <person name="Labutti K."/>
            <person name="Haridas S."/>
            <person name="Kuo A."/>
            <person name="Salamov A."/>
            <person name="Ahrendt S.R."/>
            <person name="Lipzen A."/>
            <person name="Sullivan W."/>
            <person name="Andreopoulos W.B."/>
            <person name="Clum A."/>
            <person name="Lindquist E."/>
            <person name="Daum C."/>
            <person name="Ramamoorthy G.K."/>
            <person name="Gryganskyi A."/>
            <person name="Culley D."/>
            <person name="Magnuson J.K."/>
            <person name="James T.Y."/>
            <person name="O'Malley M.A."/>
            <person name="Stajich J.E."/>
            <person name="Spatafora J.W."/>
            <person name="Visel A."/>
            <person name="Grigoriev I.V."/>
        </authorList>
    </citation>
    <scope>NUCLEOTIDE SEQUENCE [LARGE SCALE GENOMIC DNA]</scope>
    <source>
        <strain evidence="5 6">ATCC 12442</strain>
    </source>
</reference>
<dbReference type="Proteomes" id="UP000193922">
    <property type="component" value="Unassembled WGS sequence"/>
</dbReference>
<evidence type="ECO:0000259" key="4">
    <source>
        <dbReference type="Pfam" id="PF22624"/>
    </source>
</evidence>
<accession>A0A1Y1W8K9</accession>
<dbReference type="Pfam" id="PF22624">
    <property type="entry name" value="AASDHPPT_N"/>
    <property type="match status" value="1"/>
</dbReference>
<dbReference type="GO" id="GO:0019878">
    <property type="term" value="P:lysine biosynthetic process via aminoadipic acid"/>
    <property type="evidence" value="ECO:0007669"/>
    <property type="project" value="TreeGrafter"/>
</dbReference>
<dbReference type="InterPro" id="IPR050559">
    <property type="entry name" value="P-Pant_transferase_sf"/>
</dbReference>
<dbReference type="Pfam" id="PF01648">
    <property type="entry name" value="ACPS"/>
    <property type="match status" value="1"/>
</dbReference>
<dbReference type="GO" id="GO:0000287">
    <property type="term" value="F:magnesium ion binding"/>
    <property type="evidence" value="ECO:0007669"/>
    <property type="project" value="InterPro"/>
</dbReference>
<dbReference type="EC" id="2.7.8.7" evidence="1"/>
<name>A0A1Y1W8K9_9FUNG</name>
<evidence type="ECO:0000256" key="1">
    <source>
        <dbReference type="ARBA" id="ARBA00013172"/>
    </source>
</evidence>
<gene>
    <name evidence="5" type="ORF">DL89DRAFT_267097</name>
</gene>
<sequence length="241" mass="26382">MARLKVIAVDCSPLLAQEEKTQALYSKYLPSQEIKTLQRFRQFHDKARSALGRILLRQTLLEYTASPAATPRDFVIDAQPGQKPRLTNASICPTVSDFNIAHDGSWIVVGVTETGLIGVDVAQARLHGGESADDLATIFASELTTDEQQYLKYKSPNKLLDFYTIWAVKEAYVKATGEGILGGLTRINVVMENGCLVDTEVDGKRCPLAITTRAIDDGQYIIAVACDHASDIQVVPVCNLL</sequence>
<dbReference type="EMBL" id="MCFD01000006">
    <property type="protein sequence ID" value="ORX69859.1"/>
    <property type="molecule type" value="Genomic_DNA"/>
</dbReference>
<evidence type="ECO:0000313" key="5">
    <source>
        <dbReference type="EMBL" id="ORX69859.1"/>
    </source>
</evidence>
<dbReference type="InterPro" id="IPR008278">
    <property type="entry name" value="4-PPantetheinyl_Trfase_dom"/>
</dbReference>
<feature type="domain" description="4'-phosphopantetheinyl transferase" evidence="3">
    <location>
        <begin position="117"/>
        <end position="224"/>
    </location>
</feature>
<evidence type="ECO:0000259" key="3">
    <source>
        <dbReference type="Pfam" id="PF01648"/>
    </source>
</evidence>
<feature type="domain" description="4'-phosphopantetheinyl transferase N-terminal" evidence="4">
    <location>
        <begin position="24"/>
        <end position="109"/>
    </location>
</feature>
<dbReference type="InterPro" id="IPR037143">
    <property type="entry name" value="4-PPantetheinyl_Trfase_dom_sf"/>
</dbReference>
<dbReference type="PANTHER" id="PTHR12215">
    <property type="entry name" value="PHOSPHOPANTETHEINE TRANSFERASE"/>
    <property type="match status" value="1"/>
</dbReference>
<dbReference type="GO" id="GO:0005829">
    <property type="term" value="C:cytosol"/>
    <property type="evidence" value="ECO:0007669"/>
    <property type="project" value="TreeGrafter"/>
</dbReference>
<proteinExistence type="predicted"/>
<dbReference type="Gene3D" id="3.90.470.20">
    <property type="entry name" value="4'-phosphopantetheinyl transferase domain"/>
    <property type="match status" value="2"/>
</dbReference>
<dbReference type="AlphaFoldDB" id="A0A1Y1W8K9"/>
<dbReference type="GO" id="GO:0008897">
    <property type="term" value="F:holo-[acyl-carrier-protein] synthase activity"/>
    <property type="evidence" value="ECO:0007669"/>
    <property type="project" value="UniProtKB-EC"/>
</dbReference>
<dbReference type="STRING" id="61395.A0A1Y1W8K9"/>
<dbReference type="SUPFAM" id="SSF56214">
    <property type="entry name" value="4'-phosphopantetheinyl transferase"/>
    <property type="match status" value="2"/>
</dbReference>
<dbReference type="GeneID" id="63804008"/>
<evidence type="ECO:0000256" key="2">
    <source>
        <dbReference type="ARBA" id="ARBA00022679"/>
    </source>
</evidence>
<comment type="caution">
    <text evidence="5">The sequence shown here is derived from an EMBL/GenBank/DDBJ whole genome shotgun (WGS) entry which is preliminary data.</text>
</comment>
<keyword evidence="2" id="KW-0808">Transferase</keyword>
<organism evidence="5 6">
    <name type="scientific">Linderina pennispora</name>
    <dbReference type="NCBI Taxonomy" id="61395"/>
    <lineage>
        <taxon>Eukaryota</taxon>
        <taxon>Fungi</taxon>
        <taxon>Fungi incertae sedis</taxon>
        <taxon>Zoopagomycota</taxon>
        <taxon>Kickxellomycotina</taxon>
        <taxon>Kickxellomycetes</taxon>
        <taxon>Kickxellales</taxon>
        <taxon>Kickxellaceae</taxon>
        <taxon>Linderina</taxon>
    </lineage>
</organism>
<protein>
    <recommendedName>
        <fullName evidence="1">holo-[acyl-carrier-protein] synthase</fullName>
        <ecNumber evidence="1">2.7.8.7</ecNumber>
    </recommendedName>
</protein>
<dbReference type="PANTHER" id="PTHR12215:SF10">
    <property type="entry name" value="L-AMINOADIPATE-SEMIALDEHYDE DEHYDROGENASE-PHOSPHOPANTETHEINYL TRANSFERASE"/>
    <property type="match status" value="1"/>
</dbReference>
<evidence type="ECO:0000313" key="6">
    <source>
        <dbReference type="Proteomes" id="UP000193922"/>
    </source>
</evidence>
<dbReference type="RefSeq" id="XP_040743497.1">
    <property type="nucleotide sequence ID" value="XM_040887360.1"/>
</dbReference>